<dbReference type="EMBL" id="CM042012">
    <property type="protein sequence ID" value="KAI3751826.1"/>
    <property type="molecule type" value="Genomic_DNA"/>
</dbReference>
<evidence type="ECO:0000313" key="2">
    <source>
        <dbReference type="Proteomes" id="UP001055811"/>
    </source>
</evidence>
<accession>A0ACB9E047</accession>
<gene>
    <name evidence="1" type="ORF">L2E82_22917</name>
</gene>
<reference evidence="2" key="1">
    <citation type="journal article" date="2022" name="Mol. Ecol. Resour.">
        <title>The genomes of chicory, endive, great burdock and yacon provide insights into Asteraceae palaeo-polyploidization history and plant inulin production.</title>
        <authorList>
            <person name="Fan W."/>
            <person name="Wang S."/>
            <person name="Wang H."/>
            <person name="Wang A."/>
            <person name="Jiang F."/>
            <person name="Liu H."/>
            <person name="Zhao H."/>
            <person name="Xu D."/>
            <person name="Zhang Y."/>
        </authorList>
    </citation>
    <scope>NUCLEOTIDE SEQUENCE [LARGE SCALE GENOMIC DNA]</scope>
    <source>
        <strain evidence="2">cv. Punajuju</strain>
    </source>
</reference>
<protein>
    <submittedName>
        <fullName evidence="1">Uncharacterized protein</fullName>
    </submittedName>
</protein>
<reference evidence="1 2" key="2">
    <citation type="journal article" date="2022" name="Mol. Ecol. Resour.">
        <title>The genomes of chicory, endive, great burdock and yacon provide insights into Asteraceae paleo-polyploidization history and plant inulin production.</title>
        <authorList>
            <person name="Fan W."/>
            <person name="Wang S."/>
            <person name="Wang H."/>
            <person name="Wang A."/>
            <person name="Jiang F."/>
            <person name="Liu H."/>
            <person name="Zhao H."/>
            <person name="Xu D."/>
            <person name="Zhang Y."/>
        </authorList>
    </citation>
    <scope>NUCLEOTIDE SEQUENCE [LARGE SCALE GENOMIC DNA]</scope>
    <source>
        <strain evidence="2">cv. Punajuju</strain>
        <tissue evidence="1">Leaves</tissue>
    </source>
</reference>
<evidence type="ECO:0000313" key="1">
    <source>
        <dbReference type="EMBL" id="KAI3751826.1"/>
    </source>
</evidence>
<comment type="caution">
    <text evidence="1">The sequence shown here is derived from an EMBL/GenBank/DDBJ whole genome shotgun (WGS) entry which is preliminary data.</text>
</comment>
<sequence length="169" mass="19340">MVMLKVSPWKGLIRFGKKGKLSPRFIGPFRVSQRVGAVAYRLELPDELHGIHDVFHVSHLRKTLFDKSQHIPLAEIEVDEKLRYLEQPERVLDRKRSRPDQRVGRDPKKGLRDPTIGSVATRALGRNQFIFCTGQNLAEYIGRQETTKASSSKQQGERDPAKGKDKVRD</sequence>
<organism evidence="1 2">
    <name type="scientific">Cichorium intybus</name>
    <name type="common">Chicory</name>
    <dbReference type="NCBI Taxonomy" id="13427"/>
    <lineage>
        <taxon>Eukaryota</taxon>
        <taxon>Viridiplantae</taxon>
        <taxon>Streptophyta</taxon>
        <taxon>Embryophyta</taxon>
        <taxon>Tracheophyta</taxon>
        <taxon>Spermatophyta</taxon>
        <taxon>Magnoliopsida</taxon>
        <taxon>eudicotyledons</taxon>
        <taxon>Gunneridae</taxon>
        <taxon>Pentapetalae</taxon>
        <taxon>asterids</taxon>
        <taxon>campanulids</taxon>
        <taxon>Asterales</taxon>
        <taxon>Asteraceae</taxon>
        <taxon>Cichorioideae</taxon>
        <taxon>Cichorieae</taxon>
        <taxon>Cichoriinae</taxon>
        <taxon>Cichorium</taxon>
    </lineage>
</organism>
<keyword evidence="2" id="KW-1185">Reference proteome</keyword>
<proteinExistence type="predicted"/>
<name>A0ACB9E047_CICIN</name>
<dbReference type="Proteomes" id="UP001055811">
    <property type="component" value="Linkage Group LG04"/>
</dbReference>